<evidence type="ECO:0000313" key="9">
    <source>
        <dbReference type="EMBL" id="EWS71209.1"/>
    </source>
</evidence>
<sequence>MFESLEIKPINHLFFIILLYLASFQQLSLAALLKNQAEIKQETNRIDYKIELEQSINNDQSNNSPSKNGNYIQVEISFQNNLESIYTRLLEQDDIYFCVSDILGSQCVNSENLDIYQQNFRSNLLFIQKNLPADISHQYVTVIISDQLMQNEKNKLIYQIRWQSWEQKPSDQQLRCPFDCSQRGQCINGICNCSQDYVGRACEFNLRQVNVKQKPWIAQMESGIQWISVDPQDDIILLDFKQGLLQVIAFTDFTSFSISSQYLLSEPQKIILDKKYIMKFDLDGEQSSNSNNFLSGSNSTLTQKPLLLCFYSYRQGTNFQLTFDQEKIKDILNSYDKELVQNDPETQILNMLTNFLIFLVILSSILVFFFIYRYTVEKKKLSILMLYKSKKFSELDPSLQLEDSCRICLEKYQGDTQVRFHYQCKKVFHKTCFDIWAMTGNNYKCPQCRMDYEPILLQALQKNQSVAELVNLNNREQPNEGAESITNRTQISLNIPFVNQSIDQIDNQVLEDHTNQYQAPDQLNVDEQATNPDNRRVESQYQEITQNQKDEQIKQQFNEAKDEDEDEVDEQSSYDDNEEGKDQDESDQDNKKEQKQTKGQREHSLLNDKTNGFNDDQVEQNNNQQTNQNYKSKKQKQRQQSQDSQEEDQVDTLEEKHDQINDKLNKSNEQTQNKESNTKVIGKKRLKKKYFKITN</sequence>
<feature type="domain" description="RING-type" evidence="8">
    <location>
        <begin position="405"/>
        <end position="449"/>
    </location>
</feature>
<dbReference type="Pfam" id="PF13639">
    <property type="entry name" value="zf-RING_2"/>
    <property type="match status" value="1"/>
</dbReference>
<keyword evidence="6" id="KW-0812">Transmembrane</keyword>
<accession>W7XEA4</accession>
<evidence type="ECO:0000256" key="6">
    <source>
        <dbReference type="SAM" id="Phobius"/>
    </source>
</evidence>
<dbReference type="GO" id="GO:0016567">
    <property type="term" value="P:protein ubiquitination"/>
    <property type="evidence" value="ECO:0007669"/>
    <property type="project" value="TreeGrafter"/>
</dbReference>
<dbReference type="PANTHER" id="PTHR45969">
    <property type="entry name" value="RING ZINC FINGER PROTEIN-RELATED"/>
    <property type="match status" value="1"/>
</dbReference>
<dbReference type="GeneID" id="24440215"/>
<dbReference type="RefSeq" id="XP_012656262.1">
    <property type="nucleotide sequence ID" value="XM_012800808.1"/>
</dbReference>
<dbReference type="OrthoDB" id="10001041at2759"/>
<evidence type="ECO:0000313" key="10">
    <source>
        <dbReference type="Proteomes" id="UP000009168"/>
    </source>
</evidence>
<dbReference type="Gene3D" id="2.60.120.260">
    <property type="entry name" value="Galactose-binding domain-like"/>
    <property type="match status" value="1"/>
</dbReference>
<dbReference type="InterPro" id="IPR001841">
    <property type="entry name" value="Znf_RING"/>
</dbReference>
<keyword evidence="1" id="KW-0479">Metal-binding</keyword>
<evidence type="ECO:0000256" key="2">
    <source>
        <dbReference type="ARBA" id="ARBA00022771"/>
    </source>
</evidence>
<feature type="transmembrane region" description="Helical" evidence="6">
    <location>
        <begin position="351"/>
        <end position="372"/>
    </location>
</feature>
<name>W7XEA4_TETTS</name>
<dbReference type="Pfam" id="PF23106">
    <property type="entry name" value="EGF_Teneurin"/>
    <property type="match status" value="1"/>
</dbReference>
<feature type="compositionally biased region" description="Basic and acidic residues" evidence="5">
    <location>
        <begin position="588"/>
        <end position="606"/>
    </location>
</feature>
<evidence type="ECO:0000256" key="1">
    <source>
        <dbReference type="ARBA" id="ARBA00022723"/>
    </source>
</evidence>
<feature type="region of interest" description="Disordered" evidence="5">
    <location>
        <begin position="557"/>
        <end position="695"/>
    </location>
</feature>
<evidence type="ECO:0000256" key="5">
    <source>
        <dbReference type="SAM" id="MobiDB-lite"/>
    </source>
</evidence>
<dbReference type="KEGG" id="tet:TTHERM_000689969"/>
<feature type="compositionally biased region" description="Acidic residues" evidence="5">
    <location>
        <begin position="561"/>
        <end position="587"/>
    </location>
</feature>
<dbReference type="InterPro" id="IPR011016">
    <property type="entry name" value="Znf_RING-CH"/>
</dbReference>
<keyword evidence="6" id="KW-0472">Membrane</keyword>
<dbReference type="EMBL" id="GG662260">
    <property type="protein sequence ID" value="EWS71209.1"/>
    <property type="molecule type" value="Genomic_DNA"/>
</dbReference>
<reference evidence="10" key="1">
    <citation type="journal article" date="2006" name="PLoS Biol.">
        <title>Macronuclear genome sequence of the ciliate Tetrahymena thermophila, a model eukaryote.</title>
        <authorList>
            <person name="Eisen J.A."/>
            <person name="Coyne R.S."/>
            <person name="Wu M."/>
            <person name="Wu D."/>
            <person name="Thiagarajan M."/>
            <person name="Wortman J.R."/>
            <person name="Badger J.H."/>
            <person name="Ren Q."/>
            <person name="Amedeo P."/>
            <person name="Jones K.M."/>
            <person name="Tallon L.J."/>
            <person name="Delcher A.L."/>
            <person name="Salzberg S.L."/>
            <person name="Silva J.C."/>
            <person name="Haas B.J."/>
            <person name="Majoros W.H."/>
            <person name="Farzad M."/>
            <person name="Carlton J.M."/>
            <person name="Smith R.K. Jr."/>
            <person name="Garg J."/>
            <person name="Pearlman R.E."/>
            <person name="Karrer K.M."/>
            <person name="Sun L."/>
            <person name="Manning G."/>
            <person name="Elde N.C."/>
            <person name="Turkewitz A.P."/>
            <person name="Asai D.J."/>
            <person name="Wilkes D.E."/>
            <person name="Wang Y."/>
            <person name="Cai H."/>
            <person name="Collins K."/>
            <person name="Stewart B.A."/>
            <person name="Lee S.R."/>
            <person name="Wilamowska K."/>
            <person name="Weinberg Z."/>
            <person name="Ruzzo W.L."/>
            <person name="Wloga D."/>
            <person name="Gaertig J."/>
            <person name="Frankel J."/>
            <person name="Tsao C.-C."/>
            <person name="Gorovsky M.A."/>
            <person name="Keeling P.J."/>
            <person name="Waller R.F."/>
            <person name="Patron N.J."/>
            <person name="Cherry J.M."/>
            <person name="Stover N.A."/>
            <person name="Krieger C.J."/>
            <person name="del Toro C."/>
            <person name="Ryder H.F."/>
            <person name="Williamson S.C."/>
            <person name="Barbeau R.A."/>
            <person name="Hamilton E.P."/>
            <person name="Orias E."/>
        </authorList>
    </citation>
    <scope>NUCLEOTIDE SEQUENCE [LARGE SCALE GENOMIC DNA]</scope>
    <source>
        <strain evidence="10">SB210</strain>
    </source>
</reference>
<evidence type="ECO:0000259" key="8">
    <source>
        <dbReference type="PROSITE" id="PS50089"/>
    </source>
</evidence>
<feature type="compositionally biased region" description="Polar residues" evidence="5">
    <location>
        <begin position="667"/>
        <end position="679"/>
    </location>
</feature>
<dbReference type="AlphaFoldDB" id="W7XEA4"/>
<organism evidence="9 10">
    <name type="scientific">Tetrahymena thermophila (strain SB210)</name>
    <dbReference type="NCBI Taxonomy" id="312017"/>
    <lineage>
        <taxon>Eukaryota</taxon>
        <taxon>Sar</taxon>
        <taxon>Alveolata</taxon>
        <taxon>Ciliophora</taxon>
        <taxon>Intramacronucleata</taxon>
        <taxon>Oligohymenophorea</taxon>
        <taxon>Hymenostomatida</taxon>
        <taxon>Tetrahymenina</taxon>
        <taxon>Tetrahymenidae</taxon>
        <taxon>Tetrahymena</taxon>
    </lineage>
</organism>
<dbReference type="PANTHER" id="PTHR45969:SF69">
    <property type="entry name" value="FINGER DOMAIN PROTEIN, PUTATIVE (AFU_ORTHOLOGUE AFUA_3G12190)-RELATED"/>
    <property type="match status" value="1"/>
</dbReference>
<proteinExistence type="predicted"/>
<feature type="compositionally biased region" description="Basic and acidic residues" evidence="5">
    <location>
        <begin position="653"/>
        <end position="666"/>
    </location>
</feature>
<dbReference type="InterPro" id="IPR013083">
    <property type="entry name" value="Znf_RING/FYVE/PHD"/>
</dbReference>
<dbReference type="SMART" id="SM00744">
    <property type="entry name" value="RINGv"/>
    <property type="match status" value="1"/>
</dbReference>
<feature type="signal peptide" evidence="7">
    <location>
        <begin position="1"/>
        <end position="30"/>
    </location>
</feature>
<dbReference type="STRING" id="312017.W7XEA4"/>
<feature type="compositionally biased region" description="Basic residues" evidence="5">
    <location>
        <begin position="681"/>
        <end position="695"/>
    </location>
</feature>
<evidence type="ECO:0000256" key="7">
    <source>
        <dbReference type="SAM" id="SignalP"/>
    </source>
</evidence>
<keyword evidence="2 4" id="KW-0863">Zinc-finger</keyword>
<keyword evidence="6" id="KW-1133">Transmembrane helix</keyword>
<evidence type="ECO:0000256" key="3">
    <source>
        <dbReference type="ARBA" id="ARBA00022833"/>
    </source>
</evidence>
<protein>
    <submittedName>
        <fullName evidence="9">Zinc finger, C3HC4 type (RING finger) protein</fullName>
    </submittedName>
</protein>
<dbReference type="PROSITE" id="PS50089">
    <property type="entry name" value="ZF_RING_2"/>
    <property type="match status" value="1"/>
</dbReference>
<dbReference type="GO" id="GO:0061630">
    <property type="term" value="F:ubiquitin protein ligase activity"/>
    <property type="evidence" value="ECO:0007669"/>
    <property type="project" value="TreeGrafter"/>
</dbReference>
<keyword evidence="10" id="KW-1185">Reference proteome</keyword>
<keyword evidence="3" id="KW-0862">Zinc</keyword>
<keyword evidence="7" id="KW-0732">Signal</keyword>
<gene>
    <name evidence="9" type="ORF">TTHERM_000689969</name>
</gene>
<dbReference type="GO" id="GO:0008270">
    <property type="term" value="F:zinc ion binding"/>
    <property type="evidence" value="ECO:0007669"/>
    <property type="project" value="UniProtKB-KW"/>
</dbReference>
<evidence type="ECO:0000256" key="4">
    <source>
        <dbReference type="PROSITE-ProRule" id="PRU00175"/>
    </source>
</evidence>
<dbReference type="Gene3D" id="3.30.40.10">
    <property type="entry name" value="Zinc/RING finger domain, C3HC4 (zinc finger)"/>
    <property type="match status" value="1"/>
</dbReference>
<feature type="chain" id="PRO_5004903669" evidence="7">
    <location>
        <begin position="31"/>
        <end position="695"/>
    </location>
</feature>
<dbReference type="InParanoid" id="W7XEA4"/>
<dbReference type="Proteomes" id="UP000009168">
    <property type="component" value="Unassembled WGS sequence"/>
</dbReference>
<feature type="compositionally biased region" description="Low complexity" evidence="5">
    <location>
        <begin position="619"/>
        <end position="630"/>
    </location>
</feature>
<dbReference type="SUPFAM" id="SSF57850">
    <property type="entry name" value="RING/U-box"/>
    <property type="match status" value="1"/>
</dbReference>